<dbReference type="PANTHER" id="PTHR42873">
    <property type="entry name" value="RIBOSOMAL RNA LARGE SUBUNIT METHYLTRANSFERASE"/>
    <property type="match status" value="1"/>
</dbReference>
<keyword evidence="10" id="KW-1185">Reference proteome</keyword>
<dbReference type="Pfam" id="PF10672">
    <property type="entry name" value="Methyltrans_SAM"/>
    <property type="match status" value="1"/>
</dbReference>
<dbReference type="InterPro" id="IPR041532">
    <property type="entry name" value="RlmI-like_PUA"/>
</dbReference>
<dbReference type="InterPro" id="IPR029063">
    <property type="entry name" value="SAM-dependent_MTases_sf"/>
</dbReference>
<dbReference type="CDD" id="cd02440">
    <property type="entry name" value="AdoMet_MTases"/>
    <property type="match status" value="1"/>
</dbReference>
<dbReference type="Gene3D" id="2.30.130.10">
    <property type="entry name" value="PUA domain"/>
    <property type="match status" value="1"/>
</dbReference>
<dbReference type="EMBL" id="LS974202">
    <property type="protein sequence ID" value="SSC13210.1"/>
    <property type="molecule type" value="Genomic_DNA"/>
</dbReference>
<feature type="domain" description="S-adenosylmethionine-dependent methyltransferase" evidence="7">
    <location>
        <begin position="166"/>
        <end position="304"/>
    </location>
</feature>
<evidence type="ECO:0000256" key="5">
    <source>
        <dbReference type="ARBA" id="ARBA00022691"/>
    </source>
</evidence>
<dbReference type="Gene3D" id="3.30.750.80">
    <property type="entry name" value="RNA methyltransferase domain (HRMD) like"/>
    <property type="match status" value="1"/>
</dbReference>
<dbReference type="AlphaFoldDB" id="A0A7Z7LFM5"/>
<gene>
    <name evidence="9" type="ORF">MESINF_1766</name>
</gene>
<dbReference type="PANTHER" id="PTHR42873:SF1">
    <property type="entry name" value="S-ADENOSYLMETHIONINE-DEPENDENT METHYLTRANSFERASE DOMAIN-CONTAINING PROTEIN"/>
    <property type="match status" value="1"/>
</dbReference>
<comment type="similarity">
    <text evidence="6">Belongs to the methyltransferase superfamily. RlmI family.</text>
</comment>
<dbReference type="InterPro" id="IPR019614">
    <property type="entry name" value="SAM-dep_methyl-trfase"/>
</dbReference>
<dbReference type="SUPFAM" id="SSF88697">
    <property type="entry name" value="PUA domain-like"/>
    <property type="match status" value="1"/>
</dbReference>
<evidence type="ECO:0000313" key="9">
    <source>
        <dbReference type="EMBL" id="SSC13210.1"/>
    </source>
</evidence>
<evidence type="ECO:0000259" key="7">
    <source>
        <dbReference type="Pfam" id="PF10672"/>
    </source>
</evidence>
<dbReference type="GO" id="GO:0008168">
    <property type="term" value="F:methyltransferase activity"/>
    <property type="evidence" value="ECO:0007669"/>
    <property type="project" value="UniProtKB-KW"/>
</dbReference>
<evidence type="ECO:0000256" key="1">
    <source>
        <dbReference type="ARBA" id="ARBA00004496"/>
    </source>
</evidence>
<dbReference type="GO" id="GO:0003723">
    <property type="term" value="F:RNA binding"/>
    <property type="evidence" value="ECO:0007669"/>
    <property type="project" value="InterPro"/>
</dbReference>
<keyword evidence="3 9" id="KW-0489">Methyltransferase</keyword>
<dbReference type="CDD" id="cd11572">
    <property type="entry name" value="RlmI_M_like"/>
    <property type="match status" value="1"/>
</dbReference>
<keyword evidence="4 9" id="KW-0808">Transferase</keyword>
<dbReference type="Proteomes" id="UP000250796">
    <property type="component" value="Chromosome MESINF"/>
</dbReference>
<evidence type="ECO:0000256" key="3">
    <source>
        <dbReference type="ARBA" id="ARBA00022603"/>
    </source>
</evidence>
<keyword evidence="5" id="KW-0949">S-adenosyl-L-methionine</keyword>
<dbReference type="InterPro" id="IPR036974">
    <property type="entry name" value="PUA_sf"/>
</dbReference>
<organism evidence="9 10">
    <name type="scientific">Mesotoga infera</name>
    <dbReference type="NCBI Taxonomy" id="1236046"/>
    <lineage>
        <taxon>Bacteria</taxon>
        <taxon>Thermotogati</taxon>
        <taxon>Thermotogota</taxon>
        <taxon>Thermotogae</taxon>
        <taxon>Kosmotogales</taxon>
        <taxon>Kosmotogaceae</taxon>
        <taxon>Mesotoga</taxon>
    </lineage>
</organism>
<proteinExistence type="inferred from homology"/>
<reference evidence="9 10" key="1">
    <citation type="submission" date="2017-01" db="EMBL/GenBank/DDBJ databases">
        <authorList>
            <person name="Erauso G."/>
        </authorList>
    </citation>
    <scope>NUCLEOTIDE SEQUENCE [LARGE SCALE GENOMIC DNA]</scope>
    <source>
        <strain evidence="9">MESINF1</strain>
    </source>
</reference>
<dbReference type="GO" id="GO:0005737">
    <property type="term" value="C:cytoplasm"/>
    <property type="evidence" value="ECO:0007669"/>
    <property type="project" value="UniProtKB-SubCell"/>
</dbReference>
<dbReference type="KEGG" id="minf:MESINF_1766"/>
<dbReference type="GO" id="GO:0032259">
    <property type="term" value="P:methylation"/>
    <property type="evidence" value="ECO:0007669"/>
    <property type="project" value="UniProtKB-KW"/>
</dbReference>
<evidence type="ECO:0000256" key="6">
    <source>
        <dbReference type="ARBA" id="ARBA00038091"/>
    </source>
</evidence>
<evidence type="ECO:0000256" key="2">
    <source>
        <dbReference type="ARBA" id="ARBA00022490"/>
    </source>
</evidence>
<keyword evidence="2" id="KW-0963">Cytoplasm</keyword>
<dbReference type="CDD" id="cd21153">
    <property type="entry name" value="PUA_RlmI"/>
    <property type="match status" value="1"/>
</dbReference>
<dbReference type="Pfam" id="PF17785">
    <property type="entry name" value="PUA_3"/>
    <property type="match status" value="1"/>
</dbReference>
<dbReference type="InterPro" id="IPR015947">
    <property type="entry name" value="PUA-like_sf"/>
</dbReference>
<feature type="domain" description="RlmI-like PUA" evidence="8">
    <location>
        <begin position="6"/>
        <end position="66"/>
    </location>
</feature>
<name>A0A7Z7LFM5_9BACT</name>
<dbReference type="SUPFAM" id="SSF53335">
    <property type="entry name" value="S-adenosyl-L-methionine-dependent methyltransferases"/>
    <property type="match status" value="1"/>
</dbReference>
<dbReference type="Gene3D" id="3.40.50.150">
    <property type="entry name" value="Vaccinia Virus protein VP39"/>
    <property type="match status" value="1"/>
</dbReference>
<protein>
    <submittedName>
        <fullName evidence="9">Putative SAM-dependent methyltransferase</fullName>
    </submittedName>
</protein>
<accession>A0A7Z7LFM5</accession>
<evidence type="ECO:0000259" key="8">
    <source>
        <dbReference type="Pfam" id="PF17785"/>
    </source>
</evidence>
<comment type="subcellular location">
    <subcellularLocation>
        <location evidence="1">Cytoplasm</location>
    </subcellularLocation>
</comment>
<dbReference type="PROSITE" id="PS50890">
    <property type="entry name" value="PUA"/>
    <property type="match status" value="1"/>
</dbReference>
<evidence type="ECO:0000313" key="10">
    <source>
        <dbReference type="Proteomes" id="UP000250796"/>
    </source>
</evidence>
<sequence>MNSAVLKRNIKKRISMGHPWIYDNEIERCETPIDGSLVDVFTFSGQFVGRGYYNSNSIIRIRLLTRKNVSIDREFFKEKFSKAYRSRESLLRNSNAVRIVFGEADGLPGLIVDKFSDYLVVQFNTLGINTFRDEIVESLVKLFNPTGIFEKSEGLALSKEGLERKEEWIHGKGPELIPFVLNGIKFLADTKGQKTGFFLDQRENALRLSSMSGGGRVIDLFSYTGNFALHCLAGGARAATLVDVSQRALDVASENASLNGWKDRCTFITANAFDFLRESDQSSFDIIVIDPPAMAKSSSSKANALRGYKELNLRAIKSLRSGRLLATSSCTQILSEEEWQRSINDAFQDSKKLGIVSFRGGQPSDHPEVSSIYETKYLKFLIYRVFGINEF</sequence>
<evidence type="ECO:0000256" key="4">
    <source>
        <dbReference type="ARBA" id="ARBA00022679"/>
    </source>
</evidence>